<dbReference type="EMBL" id="JAPQKI010000011">
    <property type="protein sequence ID" value="KAJ5082049.1"/>
    <property type="molecule type" value="Genomic_DNA"/>
</dbReference>
<evidence type="ECO:0000313" key="3">
    <source>
        <dbReference type="Proteomes" id="UP001149074"/>
    </source>
</evidence>
<evidence type="ECO:0000313" key="2">
    <source>
        <dbReference type="EMBL" id="KAJ5082049.1"/>
    </source>
</evidence>
<feature type="transmembrane region" description="Helical" evidence="1">
    <location>
        <begin position="55"/>
        <end position="76"/>
    </location>
</feature>
<comment type="caution">
    <text evidence="2">The sequence shown here is derived from an EMBL/GenBank/DDBJ whole genome shotgun (WGS) entry which is preliminary data.</text>
</comment>
<feature type="transmembrane region" description="Helical" evidence="1">
    <location>
        <begin position="96"/>
        <end position="117"/>
    </location>
</feature>
<name>A0A9W9JU48_9EURO</name>
<dbReference type="RefSeq" id="XP_056468571.1">
    <property type="nucleotide sequence ID" value="XM_056623583.1"/>
</dbReference>
<gene>
    <name evidence="2" type="ORF">N7532_011092</name>
</gene>
<feature type="transmembrane region" description="Helical" evidence="1">
    <location>
        <begin position="12"/>
        <end position="34"/>
    </location>
</feature>
<keyword evidence="1" id="KW-0472">Membrane</keyword>
<proteinExistence type="predicted"/>
<reference evidence="2" key="1">
    <citation type="submission" date="2022-11" db="EMBL/GenBank/DDBJ databases">
        <authorList>
            <person name="Petersen C."/>
        </authorList>
    </citation>
    <scope>NUCLEOTIDE SEQUENCE</scope>
    <source>
        <strain evidence="2">IBT 30761</strain>
    </source>
</reference>
<keyword evidence="3" id="KW-1185">Reference proteome</keyword>
<dbReference type="OrthoDB" id="5139341at2759"/>
<dbReference type="GeneID" id="81362562"/>
<sequence>MPSEPRKWWSAMYFILHMMLLWPVITFLGCFSIYRQAQEIRAVSFPKSLSLQGRAVQAIVFTLVSVAWIWCLPFPYEDLKGHMNWNTFTIWYGSIGWVKVNRFIFAIGQAILLALALRRRSSDSIQREGETEPLIG</sequence>
<keyword evidence="1" id="KW-0812">Transmembrane</keyword>
<dbReference type="AlphaFoldDB" id="A0A9W9JU48"/>
<reference evidence="2" key="2">
    <citation type="journal article" date="2023" name="IMA Fungus">
        <title>Comparative genomic study of the Penicillium genus elucidates a diverse pangenome and 15 lateral gene transfer events.</title>
        <authorList>
            <person name="Petersen C."/>
            <person name="Sorensen T."/>
            <person name="Nielsen M.R."/>
            <person name="Sondergaard T.E."/>
            <person name="Sorensen J.L."/>
            <person name="Fitzpatrick D.A."/>
            <person name="Frisvad J.C."/>
            <person name="Nielsen K.L."/>
        </authorList>
    </citation>
    <scope>NUCLEOTIDE SEQUENCE</scope>
    <source>
        <strain evidence="2">IBT 30761</strain>
    </source>
</reference>
<protein>
    <submittedName>
        <fullName evidence="2">Uncharacterized protein</fullName>
    </submittedName>
</protein>
<evidence type="ECO:0000256" key="1">
    <source>
        <dbReference type="SAM" id="Phobius"/>
    </source>
</evidence>
<keyword evidence="1" id="KW-1133">Transmembrane helix</keyword>
<accession>A0A9W9JU48</accession>
<dbReference type="Proteomes" id="UP001149074">
    <property type="component" value="Unassembled WGS sequence"/>
</dbReference>
<dbReference type="PROSITE" id="PS51257">
    <property type="entry name" value="PROKAR_LIPOPROTEIN"/>
    <property type="match status" value="1"/>
</dbReference>
<organism evidence="2 3">
    <name type="scientific">Penicillium argentinense</name>
    <dbReference type="NCBI Taxonomy" id="1131581"/>
    <lineage>
        <taxon>Eukaryota</taxon>
        <taxon>Fungi</taxon>
        <taxon>Dikarya</taxon>
        <taxon>Ascomycota</taxon>
        <taxon>Pezizomycotina</taxon>
        <taxon>Eurotiomycetes</taxon>
        <taxon>Eurotiomycetidae</taxon>
        <taxon>Eurotiales</taxon>
        <taxon>Aspergillaceae</taxon>
        <taxon>Penicillium</taxon>
    </lineage>
</organism>